<feature type="compositionally biased region" description="Low complexity" evidence="1">
    <location>
        <begin position="258"/>
        <end position="275"/>
    </location>
</feature>
<dbReference type="AlphaFoldDB" id="A0A8J3YGG8"/>
<feature type="compositionally biased region" description="Pro residues" evidence="1">
    <location>
        <begin position="76"/>
        <end position="87"/>
    </location>
</feature>
<feature type="compositionally biased region" description="Basic and acidic residues" evidence="1">
    <location>
        <begin position="12"/>
        <end position="25"/>
    </location>
</feature>
<feature type="compositionally biased region" description="Pro residues" evidence="1">
    <location>
        <begin position="229"/>
        <end position="238"/>
    </location>
</feature>
<feature type="compositionally biased region" description="Low complexity" evidence="1">
    <location>
        <begin position="408"/>
        <end position="417"/>
    </location>
</feature>
<feature type="compositionally biased region" description="Basic and acidic residues" evidence="1">
    <location>
        <begin position="162"/>
        <end position="182"/>
    </location>
</feature>
<feature type="compositionally biased region" description="Basic and acidic residues" evidence="1">
    <location>
        <begin position="673"/>
        <end position="683"/>
    </location>
</feature>
<organism evidence="2 3">
    <name type="scientific">Virgisporangium aliadipatigenens</name>
    <dbReference type="NCBI Taxonomy" id="741659"/>
    <lineage>
        <taxon>Bacteria</taxon>
        <taxon>Bacillati</taxon>
        <taxon>Actinomycetota</taxon>
        <taxon>Actinomycetes</taxon>
        <taxon>Micromonosporales</taxon>
        <taxon>Micromonosporaceae</taxon>
        <taxon>Virgisporangium</taxon>
    </lineage>
</organism>
<reference evidence="2" key="1">
    <citation type="submission" date="2021-01" db="EMBL/GenBank/DDBJ databases">
        <title>Whole genome shotgun sequence of Virgisporangium aliadipatigenens NBRC 105644.</title>
        <authorList>
            <person name="Komaki H."/>
            <person name="Tamura T."/>
        </authorList>
    </citation>
    <scope>NUCLEOTIDE SEQUENCE</scope>
    <source>
        <strain evidence="2">NBRC 105644</strain>
    </source>
</reference>
<feature type="compositionally biased region" description="Basic and acidic residues" evidence="1">
    <location>
        <begin position="724"/>
        <end position="744"/>
    </location>
</feature>
<feature type="compositionally biased region" description="Pro residues" evidence="1">
    <location>
        <begin position="276"/>
        <end position="288"/>
    </location>
</feature>
<feature type="region of interest" description="Disordered" evidence="1">
    <location>
        <begin position="408"/>
        <end position="764"/>
    </location>
</feature>
<keyword evidence="3" id="KW-1185">Reference proteome</keyword>
<evidence type="ECO:0000256" key="1">
    <source>
        <dbReference type="SAM" id="MobiDB-lite"/>
    </source>
</evidence>
<accession>A0A8J3YGG8</accession>
<dbReference type="Proteomes" id="UP000619260">
    <property type="component" value="Unassembled WGS sequence"/>
</dbReference>
<comment type="caution">
    <text evidence="2">The sequence shown here is derived from an EMBL/GenBank/DDBJ whole genome shotgun (WGS) entry which is preliminary data.</text>
</comment>
<feature type="compositionally biased region" description="Low complexity" evidence="1">
    <location>
        <begin position="545"/>
        <end position="555"/>
    </location>
</feature>
<protein>
    <submittedName>
        <fullName evidence="2">Uncharacterized protein</fullName>
    </submittedName>
</protein>
<dbReference type="EMBL" id="BOPF01000004">
    <property type="protein sequence ID" value="GIJ44611.1"/>
    <property type="molecule type" value="Genomic_DNA"/>
</dbReference>
<name>A0A8J3YGG8_9ACTN</name>
<evidence type="ECO:0000313" key="2">
    <source>
        <dbReference type="EMBL" id="GIJ44611.1"/>
    </source>
</evidence>
<sequence>MNGAIPADEAPDDRYGEVRGDEGRADPPAARGRAEVPGLAHPPRMDESGGRRPVHHYPQGPGGERWTTEVRYTPVAPAPPAAPPAPPQQQADPDRSVPPAPADTDWVAQSWATTTPPSTVRPDATPTGPEIFEQEQPSRDAYTPDPPFGAERFGSSPAALPPHDDPHGNGRRGERLSGDRLYSRGRNRRPAGESEPAVRPMPEGGFDGFAPRRAANGTNGTGPDLLVPVAPPVAPEPARPADDIVPEPALPSNAWVDSWSEGSWSESAWRASAALPPEPPEPPSPEPAEPVAAVLPRRTPSEPDVPVVPGEEILAGDGGPAETPALERISTFLRDDRDEEEAEHDRPDGFHFPSVVDAVKVVPGVRDAAIRTNEAGVPTLRLELADDADPAQISREVARLLKEQMGLAAEPSTAAPVAPAPEPVEDEDAAWAPQGDPEDERPSATVTPLPVPPLLRPDPPREPASVVGADDPVERREDEPYPFAARVLRDDLSRPTGDTDEAAPEEPARDTGTREPFGAGPVDADADGPIAGRRPEREPAEESDAAGMAPVAGAGPEHDDEPEAGRGANPHVYRVGGVPATPPPFTEQSYAEPGAGEPPFAEPRPSESSFVEPGYRTSAFSEPGFGEPGRGGGLNGAGHAPGLNGSAGPAPVDYDGSIAFDDSVRDTVPPQRTDPDDARREPGDSGTAPKPELDLSRFADLPKVGEAPRPADAVRFGSVPRPATPRDGKGRRPRDRRFEAERPPQKPRVAVESPGPQPLPTPASLPRVRLVNFSAETRGLDASVTVKLEADGVTAEGTVAGPAVDGYILRLCAAATARALDDLLVDSASGLPEGRCFVEHTAVVPFGGVEVGVVVVLLVCGGWVEQLSGSAIVTGDGRQAVIRATLDAVNRRLEALLS</sequence>
<evidence type="ECO:0000313" key="3">
    <source>
        <dbReference type="Proteomes" id="UP000619260"/>
    </source>
</evidence>
<proteinExistence type="predicted"/>
<feature type="region of interest" description="Disordered" evidence="1">
    <location>
        <begin position="1"/>
        <end position="324"/>
    </location>
</feature>
<feature type="compositionally biased region" description="Gly residues" evidence="1">
    <location>
        <begin position="626"/>
        <end position="636"/>
    </location>
</feature>
<gene>
    <name evidence="2" type="ORF">Val02_14970</name>
</gene>